<name>A0ABR3F0W7_9AGAR</name>
<protein>
    <submittedName>
        <fullName evidence="1">Uncharacterized protein</fullName>
    </submittedName>
</protein>
<organism evidence="1 2">
    <name type="scientific">Marasmius crinis-equi</name>
    <dbReference type="NCBI Taxonomy" id="585013"/>
    <lineage>
        <taxon>Eukaryota</taxon>
        <taxon>Fungi</taxon>
        <taxon>Dikarya</taxon>
        <taxon>Basidiomycota</taxon>
        <taxon>Agaricomycotina</taxon>
        <taxon>Agaricomycetes</taxon>
        <taxon>Agaricomycetidae</taxon>
        <taxon>Agaricales</taxon>
        <taxon>Marasmiineae</taxon>
        <taxon>Marasmiaceae</taxon>
        <taxon>Marasmius</taxon>
    </lineage>
</organism>
<gene>
    <name evidence="1" type="ORF">V5O48_013210</name>
</gene>
<dbReference type="EMBL" id="JBAHYK010001261">
    <property type="protein sequence ID" value="KAL0568778.1"/>
    <property type="molecule type" value="Genomic_DNA"/>
</dbReference>
<dbReference type="PANTHER" id="PTHR45348:SF2">
    <property type="entry name" value="ZINC-TYPE ALCOHOL DEHYDROGENASE-LIKE PROTEIN C2E1P3.01"/>
    <property type="match status" value="1"/>
</dbReference>
<sequence length="96" mass="10316">MGPEIQFKDGKKVTAVNGSTHAYKEFGYGLMGALGGLLEKGVIQPNRIEKLPGGLSGIAFGLERLKKGEVSGVKLVVDPTETDEKKKGCFFSRWSS</sequence>
<dbReference type="InterPro" id="IPR047122">
    <property type="entry name" value="Trans-enoyl_RdTase-like"/>
</dbReference>
<dbReference type="PANTHER" id="PTHR45348">
    <property type="entry name" value="HYPOTHETICAL OXIDOREDUCTASE (EUROFUNG)"/>
    <property type="match status" value="1"/>
</dbReference>
<keyword evidence="2" id="KW-1185">Reference proteome</keyword>
<accession>A0ABR3F0W7</accession>
<proteinExistence type="predicted"/>
<dbReference type="Gene3D" id="3.40.50.720">
    <property type="entry name" value="NAD(P)-binding Rossmann-like Domain"/>
    <property type="match status" value="1"/>
</dbReference>
<comment type="caution">
    <text evidence="1">The sequence shown here is derived from an EMBL/GenBank/DDBJ whole genome shotgun (WGS) entry which is preliminary data.</text>
</comment>
<dbReference type="Proteomes" id="UP001465976">
    <property type="component" value="Unassembled WGS sequence"/>
</dbReference>
<evidence type="ECO:0000313" key="2">
    <source>
        <dbReference type="Proteomes" id="UP001465976"/>
    </source>
</evidence>
<reference evidence="1 2" key="1">
    <citation type="submission" date="2024-02" db="EMBL/GenBank/DDBJ databases">
        <title>A draft genome for the cacao thread blight pathogen Marasmius crinis-equi.</title>
        <authorList>
            <person name="Cohen S.P."/>
            <person name="Baruah I.K."/>
            <person name="Amoako-Attah I."/>
            <person name="Bukari Y."/>
            <person name="Meinhardt L.W."/>
            <person name="Bailey B.A."/>
        </authorList>
    </citation>
    <scope>NUCLEOTIDE SEQUENCE [LARGE SCALE GENOMIC DNA]</scope>
    <source>
        <strain evidence="1 2">GH-76</strain>
    </source>
</reference>
<dbReference type="Gene3D" id="3.90.180.10">
    <property type="entry name" value="Medium-chain alcohol dehydrogenases, catalytic domain"/>
    <property type="match status" value="1"/>
</dbReference>
<evidence type="ECO:0000313" key="1">
    <source>
        <dbReference type="EMBL" id="KAL0568778.1"/>
    </source>
</evidence>